<dbReference type="EMBL" id="ABIB01000004">
    <property type="protein sequence ID" value="EDP96504.1"/>
    <property type="molecule type" value="Genomic_DNA"/>
</dbReference>
<keyword evidence="2" id="KW-0732">Signal</keyword>
<organism evidence="3 4">
    <name type="scientific">Kordia algicida OT-1</name>
    <dbReference type="NCBI Taxonomy" id="391587"/>
    <lineage>
        <taxon>Bacteria</taxon>
        <taxon>Pseudomonadati</taxon>
        <taxon>Bacteroidota</taxon>
        <taxon>Flavobacteriia</taxon>
        <taxon>Flavobacteriales</taxon>
        <taxon>Flavobacteriaceae</taxon>
        <taxon>Kordia</taxon>
    </lineage>
</organism>
<reference evidence="3 4" key="1">
    <citation type="journal article" date="2011" name="J. Bacteriol.">
        <title>Genome sequence of the algicidal bacterium Kordia algicida OT-1.</title>
        <authorList>
            <person name="Lee H.S."/>
            <person name="Kang S.G."/>
            <person name="Kwon K.K."/>
            <person name="Lee J.H."/>
            <person name="Kim S.J."/>
        </authorList>
    </citation>
    <scope>NUCLEOTIDE SEQUENCE [LARGE SCALE GENOMIC DNA]</scope>
    <source>
        <strain evidence="3 4">OT-1</strain>
    </source>
</reference>
<evidence type="ECO:0000256" key="1">
    <source>
        <dbReference type="SAM" id="MobiDB-lite"/>
    </source>
</evidence>
<dbReference type="AlphaFoldDB" id="A9DW34"/>
<name>A9DW34_9FLAO</name>
<evidence type="ECO:0000256" key="2">
    <source>
        <dbReference type="SAM" id="SignalP"/>
    </source>
</evidence>
<dbReference type="Proteomes" id="UP000002945">
    <property type="component" value="Unassembled WGS sequence"/>
</dbReference>
<feature type="signal peptide" evidence="2">
    <location>
        <begin position="1"/>
        <end position="21"/>
    </location>
</feature>
<feature type="region of interest" description="Disordered" evidence="1">
    <location>
        <begin position="209"/>
        <end position="286"/>
    </location>
</feature>
<keyword evidence="4" id="KW-1185">Reference proteome</keyword>
<protein>
    <submittedName>
        <fullName evidence="3">Uncharacterized protein</fullName>
    </submittedName>
</protein>
<evidence type="ECO:0000313" key="4">
    <source>
        <dbReference type="Proteomes" id="UP000002945"/>
    </source>
</evidence>
<feature type="compositionally biased region" description="Low complexity" evidence="1">
    <location>
        <begin position="258"/>
        <end position="267"/>
    </location>
</feature>
<proteinExistence type="predicted"/>
<dbReference type="HOGENOM" id="CLU_586340_0_0_10"/>
<accession>A9DW34</accession>
<feature type="chain" id="PRO_5005661126" evidence="2">
    <location>
        <begin position="22"/>
        <end position="466"/>
    </location>
</feature>
<dbReference type="STRING" id="391587.KAOT1_03807"/>
<feature type="compositionally biased region" description="Polar residues" evidence="1">
    <location>
        <begin position="272"/>
        <end position="281"/>
    </location>
</feature>
<comment type="caution">
    <text evidence="3">The sequence shown here is derived from an EMBL/GenBank/DDBJ whole genome shotgun (WGS) entry which is preliminary data.</text>
</comment>
<evidence type="ECO:0000313" key="3">
    <source>
        <dbReference type="EMBL" id="EDP96504.1"/>
    </source>
</evidence>
<sequence>MKTVRNLCQILCILVAMLAFTNCQTDTDTVLAEEQAMQKAFPYTKSVLTQQEVAANTKLSNQLRGLATMQQQFTENNMYDFTVHTERVHYIESTENNTHSYTFPVSRTNNSGTALENMVFSYNASTEDYTATLVTYHFNALQQQEFFTTQHVGTPYEISSETIAMNIADVLGESNTITPCTTTYTVYHITPDTGDTFLYSIDGAVQNTCEHEQDDDPCDTYTVIEVNCPDGGSSGSTTDDPQNPSSPTSGSTSGGSGTTNDGNTTPDEPNDETPNVVTSPISKEDRQRITEELNEVLGEGNWEFGNNANHEDAPSFDNQEDLQDYIDSLPTSANATETSSEELQSGNMMTRFSFPTAEFLNTADIKVEVVSNLENPVTEQDFEVVGINSQLAGFSLMMAWEANSNFAVVESPISSDFKRINMTGTIKRGIFYEGIDISVDTQCLITMEINKYDGADGYSKIFYINN</sequence>
<gene>
    <name evidence="3" type="ORF">KAOT1_03807</name>
</gene>